<evidence type="ECO:0000313" key="3">
    <source>
        <dbReference type="Proteomes" id="UP001163947"/>
    </source>
</evidence>
<accession>A0AA46P347</accession>
<protein>
    <submittedName>
        <fullName evidence="2">Uncharacterized protein</fullName>
    </submittedName>
</protein>
<reference evidence="2" key="1">
    <citation type="submission" date="2022-09" db="EMBL/GenBank/DDBJ databases">
        <title>The genome sequence of Rhodococcus aetherivorans N1.</title>
        <authorList>
            <person name="Jiang W."/>
        </authorList>
    </citation>
    <scope>NUCLEOTIDE SEQUENCE</scope>
    <source>
        <strain evidence="2">N1</strain>
    </source>
</reference>
<dbReference type="EMBL" id="CP106982">
    <property type="protein sequence ID" value="UYF95623.1"/>
    <property type="molecule type" value="Genomic_DNA"/>
</dbReference>
<dbReference type="Proteomes" id="UP001163947">
    <property type="component" value="Chromosome"/>
</dbReference>
<gene>
    <name evidence="2" type="ORF">OCS65_07660</name>
</gene>
<evidence type="ECO:0000313" key="2">
    <source>
        <dbReference type="EMBL" id="UYF95623.1"/>
    </source>
</evidence>
<proteinExistence type="predicted"/>
<keyword evidence="1" id="KW-0732">Signal</keyword>
<evidence type="ECO:0000256" key="1">
    <source>
        <dbReference type="SAM" id="SignalP"/>
    </source>
</evidence>
<dbReference type="RefSeq" id="WP_263509321.1">
    <property type="nucleotide sequence ID" value="NZ_CP106982.1"/>
</dbReference>
<organism evidence="2 3">
    <name type="scientific">Rhodococcus aetherivorans</name>
    <dbReference type="NCBI Taxonomy" id="191292"/>
    <lineage>
        <taxon>Bacteria</taxon>
        <taxon>Bacillati</taxon>
        <taxon>Actinomycetota</taxon>
        <taxon>Actinomycetes</taxon>
        <taxon>Mycobacteriales</taxon>
        <taxon>Nocardiaceae</taxon>
        <taxon>Rhodococcus</taxon>
    </lineage>
</organism>
<name>A0AA46P347_9NOCA</name>
<dbReference type="AlphaFoldDB" id="A0AA46P347"/>
<feature type="chain" id="PRO_5041378955" evidence="1">
    <location>
        <begin position="36"/>
        <end position="87"/>
    </location>
</feature>
<dbReference type="GeneID" id="83620283"/>
<feature type="signal peptide" evidence="1">
    <location>
        <begin position="1"/>
        <end position="35"/>
    </location>
</feature>
<sequence length="87" mass="8635">MDRQVLPLRIEVFVKRLLAGILGCAAITVAVPATASAGTGSADILPRILPAALCVVSSGSGQCALVPLPTPGAVIGAAESTRLTVAE</sequence>